<dbReference type="InterPro" id="IPR000008">
    <property type="entry name" value="C2_dom"/>
</dbReference>
<dbReference type="CDD" id="cd00030">
    <property type="entry name" value="C2"/>
    <property type="match status" value="1"/>
</dbReference>
<protein>
    <recommendedName>
        <fullName evidence="2">C2 domain-containing protein</fullName>
    </recommendedName>
</protein>
<organism evidence="3 4">
    <name type="scientific">Saprolegnia diclina (strain VS20)</name>
    <dbReference type="NCBI Taxonomy" id="1156394"/>
    <lineage>
        <taxon>Eukaryota</taxon>
        <taxon>Sar</taxon>
        <taxon>Stramenopiles</taxon>
        <taxon>Oomycota</taxon>
        <taxon>Saprolegniomycetes</taxon>
        <taxon>Saprolegniales</taxon>
        <taxon>Saprolegniaceae</taxon>
        <taxon>Saprolegnia</taxon>
    </lineage>
</organism>
<dbReference type="InterPro" id="IPR013783">
    <property type="entry name" value="Ig-like_fold"/>
</dbReference>
<dbReference type="SMART" id="SM00239">
    <property type="entry name" value="C2"/>
    <property type="match status" value="1"/>
</dbReference>
<dbReference type="Pfam" id="PF00168">
    <property type="entry name" value="C2"/>
    <property type="match status" value="1"/>
</dbReference>
<feature type="compositionally biased region" description="Basic and acidic residues" evidence="1">
    <location>
        <begin position="998"/>
        <end position="1013"/>
    </location>
</feature>
<dbReference type="EMBL" id="JH767238">
    <property type="protein sequence ID" value="EQC26214.1"/>
    <property type="molecule type" value="Genomic_DNA"/>
</dbReference>
<dbReference type="GeneID" id="19956677"/>
<dbReference type="SUPFAM" id="SSF81296">
    <property type="entry name" value="E set domains"/>
    <property type="match status" value="2"/>
</dbReference>
<dbReference type="STRING" id="1156394.T0PLF0"/>
<dbReference type="RefSeq" id="XP_008620359.1">
    <property type="nucleotide sequence ID" value="XM_008622137.1"/>
</dbReference>
<evidence type="ECO:0000313" key="4">
    <source>
        <dbReference type="Proteomes" id="UP000030762"/>
    </source>
</evidence>
<dbReference type="OMA" id="TSWMETR"/>
<evidence type="ECO:0000256" key="1">
    <source>
        <dbReference type="SAM" id="MobiDB-lite"/>
    </source>
</evidence>
<dbReference type="PANTHER" id="PTHR22625">
    <property type="entry name" value="PLEXIN"/>
    <property type="match status" value="1"/>
</dbReference>
<dbReference type="InterPro" id="IPR031148">
    <property type="entry name" value="Plexin"/>
</dbReference>
<accession>T0PLF0</accession>
<proteinExistence type="predicted"/>
<gene>
    <name evidence="3" type="ORF">SDRG_15950</name>
</gene>
<dbReference type="VEuPathDB" id="FungiDB:SDRG_15950"/>
<dbReference type="PROSITE" id="PS50004">
    <property type="entry name" value="C2"/>
    <property type="match status" value="1"/>
</dbReference>
<dbReference type="InterPro" id="IPR002909">
    <property type="entry name" value="IPT_dom"/>
</dbReference>
<feature type="region of interest" description="Disordered" evidence="1">
    <location>
        <begin position="984"/>
        <end position="1013"/>
    </location>
</feature>
<dbReference type="GO" id="GO:0017154">
    <property type="term" value="F:semaphorin receptor activity"/>
    <property type="evidence" value="ECO:0007669"/>
    <property type="project" value="InterPro"/>
</dbReference>
<dbReference type="InParanoid" id="T0PLF0"/>
<evidence type="ECO:0000313" key="3">
    <source>
        <dbReference type="EMBL" id="EQC26214.1"/>
    </source>
</evidence>
<dbReference type="Gene3D" id="2.60.40.10">
    <property type="entry name" value="Immunoglobulins"/>
    <property type="match status" value="6"/>
</dbReference>
<dbReference type="OrthoDB" id="125363at2759"/>
<keyword evidence="4" id="KW-1185">Reference proteome</keyword>
<sequence length="4102" mass="451464">MAKPVRLRLLDPTTAWTAGGAEITVHGTGFLLQPQTMLVRLFLPLTNTEVCVDVRSGNEGTASFTMPSLTSYLKSRISTCTVTLEIKASGVLAANPLEMLLHPELMIKKISPTHLPFSATSYANIMLFLEQRYSHCFVQTKPNVDGKVHVTAASPVYVRISYVSEHSKIPLSVVRPATWSAASQVNGDMLIEFQPPKTSIGVMTAEVSLNKVEFFGALCYNVWRDFDLTSVKPRAVLISPSHPVDVVLQGHHFLETGEVVVRLAQPPDDGVPQGMILNAVCKSATEISVSLPPKTHCGVTRWTISCNRGEHFCLATVECLLFRERVPHTLVPTGGSLTGGTKLRIFLPSLENDRLDSFQLLLTELKQTKVLRVRFAPIDDNVPAKTVWATPSSHDALCIKCTAPAFDVKHVPNDETFPVHVALTVDGQNFSGCLVFHYFVPYVVKALSLHHGPNTGGTRLCITMNRHVPVVLPIHVKFSSVRANIRATVVGSVVPQDDDATVLQCFTPPWPVDKELQLTKVQVSLNDGVDYIPRDADTSVATQFQTTLDVDETYLLYLFYPPPTINYIWPTSTSVTGGGLLRLKGESIIDHGGTVSVVFRTGDGHRRVRAFVETDASRHSDAGGRQKTLFCIAPPSVAGLVDVYVSLNGQQYSKCCFRNIPNRSQFLYYNMPSITCVTPISSPSQVASTVTIIGESFIDTGTIQVRFSYMKQTSILGLQDPHTVRQYAVGRLTAQGHIECASPILKTIAPNLTSTVEISLNSCDFTGPKHPFSFFRRHTLKLVEPIGMALDLATLLKLHLGPKIVTDGVKVRLKVSYVACPSGAVEKRMLGPIAATSWTTEYVEFLCPALSALVQSPDQLRLVDVEVALNNQHFLDVGNLLKFTVPYSVPKVDRIWPVATPFESPTELHLFGSGFASEYPTRLRLSIPGMTPGSTVMRVLDTIFVSPEQVSVLCPPVTAFTPDHHVQLNWLSCKVLPTSQDAIAELPESPKSRARFSHRNEPRELRRRPDNQSKRRVAIGGMKVLPIAIEMATRFDQFSPVVHPVAFYTTPSITHVAPRGGFTTGGAVVELHVDAAQLQYLHVVAIMPMKFGDIKVTGHRVENTVSVVAPPLPAGQHLLTIAFNQQCYEMVRVGMFPVYFEAFEPPVVHCPAADNCIMSFGPVDGGTPVSVVGQGFIESACPLVKFVFYDTPFATPRGPKNDEYIVEATIVDNGLIKCIAPPVAHAGIANVQISCNGQQFSEDSQLHFEYHAATKLMLEPGSAKCGALNGGTPIIFHVLQGLPDDKSSLDCMVQLVDINGHVVTVPATFVDDNALLRPRIQLFSPPWPYPTKVQLRLSLNYQVFFLDTELSFLYFDAPDVIQAISPVAGPTYGKTRVLVACDSLLETGDIVFKLLLKPGTCANENETLELVVPGRVSKEDEALEFETPPVAFSCHVYLQMSLNGVDFCTVNRDVAFAFYAPPTLTSFYPTWAPVDSEAALRLYGQHFRDYGAPIEVQLTPWRGATSYVVQGRIASDESGVTCVVCSTPTEVEPGFFKLELSLNGQQFTASEYPDPRVVSALAVQKVKPLYPFRFFTQPYFLTTSYGSAGGGSRVVFCGGPRLAKALAKCDAKCYVQFTPIKLWSLTATAPPSAKLPDPMTVPAEVDTVNTAVTCRAPMCRQACIASVELLFNDQRALDAAALGSAKEKYNFFDAPAITEVVPSCGPMAGDTVLLLLGTHIFESHQIHVRFQSAANRHEFCIVRGHVTTTLSNGTQAKNYMIQCVSPTIEVYDPSQTAPTPTAPVKAQRYVTMLAQAGPRAERRRTREIGSRRRSVAPTQANNRLLVNRASLSNAELGCPYLDVMVDFSLNGGEQYLPRGVSYRFYTPLDLRNLVYGPHHVPASMLDELVGLDAAPRSRRLVIRGFEAATLVESKCIGLRFESSATHDTYMQPCVAHTDKGEVSCVIPEFATPGVYRLLFSLNSQQFTYLGDISVHPAMKILTHAPVQSPFNGGNIVHLETEIPTSIGDLTLAPPGQRRIVRQSLVAFQSPGKRRRREGSSWREKVSHRVMISVVARPGTRDVAHSVKAPVVTVRSRVAQWVLHEVSVDMTVGMVDIDATSWPSDGVVLTVHLKASYNTYRVVVTDASVPTTAILAKLPSVCDTLYVVTPPDAITDHTDANKVHVVRHDALDAAPVALPLVTTGCDNVTHWRVEEGFFWLVANAPEVLVLAPNQTLLHCHQPQAPTDAPDALWVVGALICRPSEPLLIIYVNRRVVSLVATLPELATQPLHPLHDLYHEADAVLNLPSTWALYSSSEHESMLPLQLSVCFKLTGTNAAVTTPVLAVELLQNSPSSPDMAKYRVTCAQPPLPSKGKVLLWLGAHGICFSPPTPMLVYDPSTWSITALEPPCGLLGSCTPVKLRGSGFLETGAITVRFSTPTHAVHVPGEVWKRYFCSVTIVGLTVAGRLAGADTNGWYYLAVKCNDGLPRQTPAKRMLYQVRKEVGTLLWCDKMQFELVSNAQTPRLELVLRMTAEDARGSSRLPRDVATLVVPPMVLKPGVSQSASVILHSVDGSSAVKRSVDLSLVLEPPVLESGMIVTQAPNIETMSVLDVQVSSGQCPYTSMGAPSFQVYELPRIDSLCPRYLPYSTGGDIVVQGRGFFNSGMLLLRVYFLPPSYDYQHDQGAALQAKLETIDRPSLESQILPCTLKSSSEILCTVPPRLKSRNILFCVSFDHHTFTEAVPQAILYMFDVNAVQPSVGPTQGRTYLALAGANLNLCRLAEKEPVVRFSWFRGEKLLERAIYSAQLTSGKIYCYTPPCKISLEQLRLEIEVAVGGVDATFSSDAVTFTYYRAPLVKSMTPKLNLVPGCTDVYIQIVENWENSPFLNSSLTTCRFRIKGQAQTAVTSHNATGVIQCRLPRFTVPIAVPQLLQDASFDPRHEHKVWVRNSGLFVTLLRARNLRLPNTTATTTTSPLLRPFVIFEFEDQKLRSTLREFTSNPTFYEQFDFELQTTDGHSHGDLVLTVQNEVESGRLETLGTLRLPFASLNKAIKLRAWFPLQVAAPPPRPMTPILAQNSIREYLREPAKELPSRGEVELFIHFQPMLLKRPSLRSKATSRLTSALKKTMHLETAFRSRKISAGKVAADAKTLKPEADEGKKAALQRLLGRAPSAHVTPTEMIVELALNGQDFLSTCATPYTIQPLPIIEDILPKCLPSCGGSRLTLHGFNFVDTKCIQLAFLWGIEHYAELHQSFRHEADVAVSVPVTVVSATFESANVLSCVTPPTKKGGKASFTVIVALNGVDFNSVFLAPPLHSVEPENDLSHQSVMALWSELLDTTSVIEASLPHHQWLIYETPTVHRIESASPVYTTKLLVHGEHFVPTDNGRAKFIHEPAQDGEVKHPDAIVNLRVLSTTLLECLTPDFPPGSIVRVCIAMNGLDFIPMADVRLCVCNAPKMGTLVPSWAYSMGDHPLYIHGNNFSETHHIRVSFTLENPSLCVTVSAECSADGVIKCLVPPLHHLVPNEDVSLVGATALVDVSLGRNGVLDYTNQPLLLNLFRDQPLLDDVSPTDGPMWGGVHMKLRGRFLVDTPSLRARFTRLQFDEASSNWTVSFEDTFTTMVQATYVNESELLVVTPSLRDEGPVAVQLTLNGIDFSPVHDQTWFVFWRNWKTRVQIIRQSMHHDGGARVAWQRYFEWKRRPKLNVYSANNAVSSLKIKAAHSPRPPVCSRRLENLPDIIRKVESLQASRDGGDDMYIPPNIVWPHPDVDAFHKPRRLLEMLKGLYRSHATQADIYSRLIFVFDNTAHLNAKYTDSVVTAPMTPIAGTGLFPPIRRRARAGLDVAHLRSALCFNGLCEGLLWIFPNVHESELVELWVYLDPEKVGKVTLDAMCSRLQTDPRPPSPEPGPMHYDPHPIPSNVPVPEMRETAPETSAITPQPFLDVGPILDRLLPTSPRPSFATTEVVVWCDPKYAGPGSEIAKPDIDLVAQAQHLSQCPRALEVKFAPLTEEEAERELERQKPKPPAASFGISTLRIKRSSPLHAKLERSTRALSLRYSASRRQLDALTGILPDVRASSRHLLPNARRQTRLASLGRTNEKKHLKEVRPVYLGILSAKAPPDTTS</sequence>
<dbReference type="Gene3D" id="2.60.40.150">
    <property type="entry name" value="C2 domain"/>
    <property type="match status" value="1"/>
</dbReference>
<dbReference type="SUPFAM" id="SSF49562">
    <property type="entry name" value="C2 domain (Calcium/lipid-binding domain, CaLB)"/>
    <property type="match status" value="1"/>
</dbReference>
<dbReference type="PANTHER" id="PTHR22625:SF70">
    <property type="entry name" value="PLEXIN A, ISOFORM A"/>
    <property type="match status" value="1"/>
</dbReference>
<dbReference type="InterPro" id="IPR014756">
    <property type="entry name" value="Ig_E-set"/>
</dbReference>
<dbReference type="Pfam" id="PF01833">
    <property type="entry name" value="TIG"/>
    <property type="match status" value="1"/>
</dbReference>
<dbReference type="eggNOG" id="ENOG502RHD9">
    <property type="taxonomic scope" value="Eukaryota"/>
</dbReference>
<dbReference type="SMART" id="SM00429">
    <property type="entry name" value="IPT"/>
    <property type="match status" value="6"/>
</dbReference>
<dbReference type="Proteomes" id="UP000030762">
    <property type="component" value="Unassembled WGS sequence"/>
</dbReference>
<name>T0PLF0_SAPDV</name>
<reference evidence="3 4" key="1">
    <citation type="submission" date="2012-04" db="EMBL/GenBank/DDBJ databases">
        <title>The Genome Sequence of Saprolegnia declina VS20.</title>
        <authorList>
            <consortium name="The Broad Institute Genome Sequencing Platform"/>
            <person name="Russ C."/>
            <person name="Nusbaum C."/>
            <person name="Tyler B."/>
            <person name="van West P."/>
            <person name="Dieguez-Uribeondo J."/>
            <person name="de Bruijn I."/>
            <person name="Tripathy S."/>
            <person name="Jiang R."/>
            <person name="Young S.K."/>
            <person name="Zeng Q."/>
            <person name="Gargeya S."/>
            <person name="Fitzgerald M."/>
            <person name="Haas B."/>
            <person name="Abouelleil A."/>
            <person name="Alvarado L."/>
            <person name="Arachchi H.M."/>
            <person name="Berlin A."/>
            <person name="Chapman S.B."/>
            <person name="Goldberg J."/>
            <person name="Griggs A."/>
            <person name="Gujja S."/>
            <person name="Hansen M."/>
            <person name="Howarth C."/>
            <person name="Imamovic A."/>
            <person name="Larimer J."/>
            <person name="McCowen C."/>
            <person name="Montmayeur A."/>
            <person name="Murphy C."/>
            <person name="Neiman D."/>
            <person name="Pearson M."/>
            <person name="Priest M."/>
            <person name="Roberts A."/>
            <person name="Saif S."/>
            <person name="Shea T."/>
            <person name="Sisk P."/>
            <person name="Sykes S."/>
            <person name="Wortman J."/>
            <person name="Nusbaum C."/>
            <person name="Birren B."/>
        </authorList>
    </citation>
    <scope>NUCLEOTIDE SEQUENCE [LARGE SCALE GENOMIC DNA]</scope>
    <source>
        <strain evidence="3 4">VS20</strain>
    </source>
</reference>
<feature type="domain" description="C2" evidence="2">
    <location>
        <begin position="2910"/>
        <end position="3037"/>
    </location>
</feature>
<feature type="region of interest" description="Disordered" evidence="1">
    <location>
        <begin position="3990"/>
        <end position="4009"/>
    </location>
</feature>
<evidence type="ECO:0000259" key="2">
    <source>
        <dbReference type="PROSITE" id="PS50004"/>
    </source>
</evidence>
<dbReference type="CDD" id="cd00102">
    <property type="entry name" value="IPT"/>
    <property type="match status" value="3"/>
</dbReference>
<dbReference type="InterPro" id="IPR035892">
    <property type="entry name" value="C2_domain_sf"/>
</dbReference>